<dbReference type="PANTHER" id="PTHR23301:SF0">
    <property type="entry name" value="CHITIN-BINDING TYPE-2 DOMAIN-CONTAINING PROTEIN-RELATED"/>
    <property type="match status" value="1"/>
</dbReference>
<feature type="domain" description="Chitin-binding type-2" evidence="7">
    <location>
        <begin position="17"/>
        <end position="72"/>
    </location>
</feature>
<feature type="compositionally biased region" description="Polar residues" evidence="6">
    <location>
        <begin position="487"/>
        <end position="509"/>
    </location>
</feature>
<gene>
    <name evidence="8" type="ORF">TOA249_LOCUS24422</name>
</gene>
<dbReference type="Proteomes" id="UP000663838">
    <property type="component" value="Unassembled WGS sequence"/>
</dbReference>
<dbReference type="SUPFAM" id="SSF57625">
    <property type="entry name" value="Invertebrate chitin-binding proteins"/>
    <property type="match status" value="7"/>
</dbReference>
<feature type="domain" description="Chitin-binding type-2" evidence="7">
    <location>
        <begin position="650"/>
        <end position="709"/>
    </location>
</feature>
<dbReference type="InterPro" id="IPR036508">
    <property type="entry name" value="Chitin-bd_dom_sf"/>
</dbReference>
<feature type="region of interest" description="Disordered" evidence="6">
    <location>
        <begin position="484"/>
        <end position="509"/>
    </location>
</feature>
<dbReference type="Pfam" id="PF01607">
    <property type="entry name" value="CBM_14"/>
    <property type="match status" value="6"/>
</dbReference>
<dbReference type="InterPro" id="IPR002557">
    <property type="entry name" value="Chitin-bd_dom"/>
</dbReference>
<proteinExistence type="predicted"/>
<reference evidence="8" key="1">
    <citation type="submission" date="2021-02" db="EMBL/GenBank/DDBJ databases">
        <authorList>
            <person name="Nowell W R."/>
        </authorList>
    </citation>
    <scope>NUCLEOTIDE SEQUENCE</scope>
</reference>
<protein>
    <recommendedName>
        <fullName evidence="7">Chitin-binding type-2 domain-containing protein</fullName>
    </recommendedName>
</protein>
<dbReference type="InterPro" id="IPR051940">
    <property type="entry name" value="Chitin_bind-dev_reg"/>
</dbReference>
<dbReference type="PROSITE" id="PS50940">
    <property type="entry name" value="CHIT_BIND_II"/>
    <property type="match status" value="7"/>
</dbReference>
<organism evidence="8 9">
    <name type="scientific">Rotaria socialis</name>
    <dbReference type="NCBI Taxonomy" id="392032"/>
    <lineage>
        <taxon>Eukaryota</taxon>
        <taxon>Metazoa</taxon>
        <taxon>Spiralia</taxon>
        <taxon>Gnathifera</taxon>
        <taxon>Rotifera</taxon>
        <taxon>Eurotatoria</taxon>
        <taxon>Bdelloidea</taxon>
        <taxon>Philodinida</taxon>
        <taxon>Philodinidae</taxon>
        <taxon>Rotaria</taxon>
    </lineage>
</organism>
<feature type="region of interest" description="Disordered" evidence="6">
    <location>
        <begin position="81"/>
        <end position="114"/>
    </location>
</feature>
<dbReference type="SMART" id="SM00494">
    <property type="entry name" value="ChtBD2"/>
    <property type="match status" value="8"/>
</dbReference>
<dbReference type="PANTHER" id="PTHR23301">
    <property type="entry name" value="CHITIN BINDING PERITROPHIN-A"/>
    <property type="match status" value="1"/>
</dbReference>
<dbReference type="GO" id="GO:0005576">
    <property type="term" value="C:extracellular region"/>
    <property type="evidence" value="ECO:0007669"/>
    <property type="project" value="InterPro"/>
</dbReference>
<feature type="domain" description="Chitin-binding type-2" evidence="7">
    <location>
        <begin position="330"/>
        <end position="384"/>
    </location>
</feature>
<keyword evidence="1" id="KW-0147">Chitin-binding</keyword>
<evidence type="ECO:0000313" key="8">
    <source>
        <dbReference type="EMBL" id="CAF4818277.1"/>
    </source>
</evidence>
<keyword evidence="3" id="KW-0677">Repeat</keyword>
<evidence type="ECO:0000256" key="4">
    <source>
        <dbReference type="ARBA" id="ARBA00023157"/>
    </source>
</evidence>
<dbReference type="Gene3D" id="2.170.140.10">
    <property type="entry name" value="Chitin binding domain"/>
    <property type="match status" value="6"/>
</dbReference>
<dbReference type="AlphaFoldDB" id="A0A821QCD8"/>
<evidence type="ECO:0000256" key="6">
    <source>
        <dbReference type="SAM" id="MobiDB-lite"/>
    </source>
</evidence>
<feature type="domain" description="Chitin-binding type-2" evidence="7">
    <location>
        <begin position="180"/>
        <end position="240"/>
    </location>
</feature>
<feature type="domain" description="Chitin-binding type-2" evidence="7">
    <location>
        <begin position="427"/>
        <end position="483"/>
    </location>
</feature>
<dbReference type="EMBL" id="CAJOBS010002488">
    <property type="protein sequence ID" value="CAF4818277.1"/>
    <property type="molecule type" value="Genomic_DNA"/>
</dbReference>
<accession>A0A821QCD8</accession>
<evidence type="ECO:0000256" key="5">
    <source>
        <dbReference type="ARBA" id="ARBA00023180"/>
    </source>
</evidence>
<evidence type="ECO:0000256" key="2">
    <source>
        <dbReference type="ARBA" id="ARBA00022729"/>
    </source>
</evidence>
<keyword evidence="5" id="KW-0325">Glycoprotein</keyword>
<feature type="domain" description="Chitin-binding type-2" evidence="7">
    <location>
        <begin position="518"/>
        <end position="574"/>
    </location>
</feature>
<dbReference type="GO" id="GO:0008061">
    <property type="term" value="F:chitin binding"/>
    <property type="evidence" value="ECO:0007669"/>
    <property type="project" value="UniProtKB-KW"/>
</dbReference>
<evidence type="ECO:0000313" key="9">
    <source>
        <dbReference type="Proteomes" id="UP000663838"/>
    </source>
</evidence>
<evidence type="ECO:0000259" key="7">
    <source>
        <dbReference type="PROSITE" id="PS50940"/>
    </source>
</evidence>
<keyword evidence="4" id="KW-1015">Disulfide bond</keyword>
<evidence type="ECO:0000256" key="1">
    <source>
        <dbReference type="ARBA" id="ARBA00022669"/>
    </source>
</evidence>
<name>A0A821QCD8_9BILA</name>
<evidence type="ECO:0000256" key="3">
    <source>
        <dbReference type="ARBA" id="ARBA00022737"/>
    </source>
</evidence>
<keyword evidence="2" id="KW-0732">Signal</keyword>
<sequence>MNAFFLLIISQTNSYSSVPCTGGDGFFADPEYCTRYYRCSHGTDETFECPRGTAWNDESKSCAWVDQVNCDQKKLGYSTSTPNTTTTRKKSDTESVLSDTNAGPTNGKDNSGNSLAIECQPTGIYSISDPTECNSYYQCDKGTRTKLSCPERKLFDTEKRECNDHERVTCGARAINLSDKNQCVNKRDGIHPDPERDCHFYYQCLAQNKMREARCPGDQKFSSYTGRCGPASAAPIPCGSFIPGSAAAKIILSVLTDSSASNLRWNIQKQNRTSTNSNDNIFHYQSTFSTSLQNSTIVAQYPITKPNSYLYNPDEDEDILSGRMKRDATPFVCKTDGYFPDRQNCRIYHICTSGVDTASVCGEGTAWDPVKKNCNWENTVECKKGLRKWDQITDIRGVTLFATDPANAWRMKKKTTTTRQPIKVDSNFTCEYDAEGYFPDTKYCHIYHFCGIGAHTVLQCSNNLWFSTETQGCEWPEKSDCKAASLPPSSTTATNTLDGDGNPITTPRHSPPNTVYLPIECPKNVQGHFPDPYDCSVFHYCNGGIDRPSYCDAGLFWNKKHGCQWPKDVPECPTHKCPANGQRLRFVATHSCCHYQECINGHLKEQVCPLHKLYSVETKSCENFQVVACGSRKNCIDPCDYDNSPLCPFKPVCRDRPNGNYVDEYRPNCQFHYTCLESRTFNYTACEHGYRYSVPHQKCLLAKQVKCLGIRLHDSILFKFFLFCWFFFSEFY</sequence>
<feature type="domain" description="Chitin-binding type-2" evidence="7">
    <location>
        <begin position="116"/>
        <end position="172"/>
    </location>
</feature>
<comment type="caution">
    <text evidence="8">The sequence shown here is derived from an EMBL/GenBank/DDBJ whole genome shotgun (WGS) entry which is preliminary data.</text>
</comment>
<feature type="compositionally biased region" description="Polar residues" evidence="6">
    <location>
        <begin position="96"/>
        <end position="114"/>
    </location>
</feature>